<dbReference type="Proteomes" id="UP000722989">
    <property type="component" value="Unassembled WGS sequence"/>
</dbReference>
<reference evidence="1 2" key="1">
    <citation type="submission" date="2020-03" db="EMBL/GenBank/DDBJ databases">
        <title>WGS of the type strain of Planosporangium spp.</title>
        <authorList>
            <person name="Thawai C."/>
        </authorList>
    </citation>
    <scope>NUCLEOTIDE SEQUENCE [LARGE SCALE GENOMIC DNA]</scope>
    <source>
        <strain evidence="1 2">TBRC 5610</strain>
    </source>
</reference>
<dbReference type="InterPro" id="IPR023393">
    <property type="entry name" value="START-like_dom_sf"/>
</dbReference>
<dbReference type="Gene3D" id="3.30.530.20">
    <property type="match status" value="1"/>
</dbReference>
<name>A0ABX0Y6I6_9ACTN</name>
<comment type="caution">
    <text evidence="1">The sequence shown here is derived from an EMBL/GenBank/DDBJ whole genome shotgun (WGS) entry which is preliminary data.</text>
</comment>
<organism evidence="1 2">
    <name type="scientific">Planosporangium thailandense</name>
    <dbReference type="NCBI Taxonomy" id="765197"/>
    <lineage>
        <taxon>Bacteria</taxon>
        <taxon>Bacillati</taxon>
        <taxon>Actinomycetota</taxon>
        <taxon>Actinomycetes</taxon>
        <taxon>Micromonosporales</taxon>
        <taxon>Micromonosporaceae</taxon>
        <taxon>Planosporangium</taxon>
    </lineage>
</organism>
<proteinExistence type="predicted"/>
<dbReference type="RefSeq" id="WP_167928542.1">
    <property type="nucleotide sequence ID" value="NZ_JAATVY010000033.1"/>
</dbReference>
<sequence length="157" mass="17183">MKPVTVAIDVPDPGEDVYNFLAATAAHESFTDHMLQDWTCSGPDRGVGSKAHVTSVLGGRREPIDIEVVEDLPPRRIVERNVSAGGRRVATGTYELAPIPGGTRVTFTYAWADAPLGDRMLAPVVRRLMRRNLQLAMRRLAAELDRRRTEPSAAGHA</sequence>
<evidence type="ECO:0000313" key="1">
    <source>
        <dbReference type="EMBL" id="NJC73638.1"/>
    </source>
</evidence>
<dbReference type="SUPFAM" id="SSF55961">
    <property type="entry name" value="Bet v1-like"/>
    <property type="match status" value="1"/>
</dbReference>
<dbReference type="InterPro" id="IPR019587">
    <property type="entry name" value="Polyketide_cyclase/dehydratase"/>
</dbReference>
<accession>A0ABX0Y6I6</accession>
<gene>
    <name evidence="1" type="ORF">HC031_28500</name>
</gene>
<dbReference type="EMBL" id="JAATVY010000033">
    <property type="protein sequence ID" value="NJC73638.1"/>
    <property type="molecule type" value="Genomic_DNA"/>
</dbReference>
<keyword evidence="2" id="KW-1185">Reference proteome</keyword>
<evidence type="ECO:0000313" key="2">
    <source>
        <dbReference type="Proteomes" id="UP000722989"/>
    </source>
</evidence>
<dbReference type="Pfam" id="PF10604">
    <property type="entry name" value="Polyketide_cyc2"/>
    <property type="match status" value="1"/>
</dbReference>
<protein>
    <submittedName>
        <fullName evidence="1">SRPBCC family protein</fullName>
    </submittedName>
</protein>